<sequence>MSVPVILVTGFLGAGKTSFINALLESGLRRVAAIVNDFGAINIDAEILEGRSDAVIGLGNGCICCSLQGDLLRSLKLVLAQQPEAIVIEASGVSDPRGIVETLSDPVLWNDVRLDAILCVVDAQDLADTPARADDPLWQAQVGAADYVILSKTALADPAGLARLNTRIAAGYRLKSFDVDRDGLPLAVLFTDAITPRAPLPPGRVHSAERFTALDWQAEGRLPFNGFQRLMEDLAPVLWRAKGFVSVIERPGPPLLFQMVGRRAGFETGTSTRTGCRLVLIGETDGFDADAARARLDALIQHPDKKDCK</sequence>
<dbReference type="InterPro" id="IPR011629">
    <property type="entry name" value="CobW-like_C"/>
</dbReference>
<dbReference type="Pfam" id="PF02492">
    <property type="entry name" value="cobW"/>
    <property type="match status" value="1"/>
</dbReference>
<dbReference type="Gene3D" id="3.40.50.300">
    <property type="entry name" value="P-loop containing nucleotide triphosphate hydrolases"/>
    <property type="match status" value="1"/>
</dbReference>
<feature type="domain" description="CobW C-terminal" evidence="7">
    <location>
        <begin position="211"/>
        <end position="300"/>
    </location>
</feature>
<dbReference type="Proteomes" id="UP000265848">
    <property type="component" value="Unassembled WGS sequence"/>
</dbReference>
<dbReference type="SUPFAM" id="SSF52540">
    <property type="entry name" value="P-loop containing nucleoside triphosphate hydrolases"/>
    <property type="match status" value="1"/>
</dbReference>
<dbReference type="PANTHER" id="PTHR13748:SF62">
    <property type="entry name" value="COBW DOMAIN-CONTAINING PROTEIN"/>
    <property type="match status" value="1"/>
</dbReference>
<protein>
    <submittedName>
        <fullName evidence="8">GTP-binding protein</fullName>
    </submittedName>
</protein>
<comment type="function">
    <text evidence="5">Zinc chaperone that directly transfers zinc cofactor to target proteins, thereby activating them. Zinc is transferred from the CXCC motif in the GTPase domain to the zinc binding site in target proteins in a process requiring GTP hydrolysis.</text>
</comment>
<accession>A0A399IZP3</accession>
<dbReference type="OrthoDB" id="9808822at2"/>
<evidence type="ECO:0000256" key="4">
    <source>
        <dbReference type="ARBA" id="ARBA00034320"/>
    </source>
</evidence>
<dbReference type="Pfam" id="PF07683">
    <property type="entry name" value="CobW_C"/>
    <property type="match status" value="1"/>
</dbReference>
<dbReference type="Gene3D" id="3.30.1220.10">
    <property type="entry name" value="CobW-like, C-terminal domain"/>
    <property type="match status" value="1"/>
</dbReference>
<dbReference type="InterPro" id="IPR036627">
    <property type="entry name" value="CobW-likC_sf"/>
</dbReference>
<keyword evidence="1" id="KW-0547">Nucleotide-binding</keyword>
<evidence type="ECO:0000256" key="6">
    <source>
        <dbReference type="ARBA" id="ARBA00049117"/>
    </source>
</evidence>
<dbReference type="InterPro" id="IPR027417">
    <property type="entry name" value="P-loop_NTPase"/>
</dbReference>
<proteinExistence type="inferred from homology"/>
<dbReference type="GO" id="GO:0000166">
    <property type="term" value="F:nucleotide binding"/>
    <property type="evidence" value="ECO:0007669"/>
    <property type="project" value="UniProtKB-KW"/>
</dbReference>
<evidence type="ECO:0000313" key="9">
    <source>
        <dbReference type="Proteomes" id="UP000265848"/>
    </source>
</evidence>
<dbReference type="SMART" id="SM00833">
    <property type="entry name" value="CobW_C"/>
    <property type="match status" value="1"/>
</dbReference>
<organism evidence="8 9">
    <name type="scientific">Pseudooceanicola sediminis</name>
    <dbReference type="NCBI Taxonomy" id="2211117"/>
    <lineage>
        <taxon>Bacteria</taxon>
        <taxon>Pseudomonadati</taxon>
        <taxon>Pseudomonadota</taxon>
        <taxon>Alphaproteobacteria</taxon>
        <taxon>Rhodobacterales</taxon>
        <taxon>Paracoccaceae</taxon>
        <taxon>Pseudooceanicola</taxon>
    </lineage>
</organism>
<dbReference type="GO" id="GO:0005737">
    <property type="term" value="C:cytoplasm"/>
    <property type="evidence" value="ECO:0007669"/>
    <property type="project" value="TreeGrafter"/>
</dbReference>
<evidence type="ECO:0000259" key="7">
    <source>
        <dbReference type="SMART" id="SM00833"/>
    </source>
</evidence>
<evidence type="ECO:0000256" key="2">
    <source>
        <dbReference type="ARBA" id="ARBA00022801"/>
    </source>
</evidence>
<reference evidence="8 9" key="1">
    <citation type="submission" date="2018-08" db="EMBL/GenBank/DDBJ databases">
        <title>Pseudooceanicola sediminis CY03 in the family Rhodobacteracea.</title>
        <authorList>
            <person name="Zhang Y.-J."/>
        </authorList>
    </citation>
    <scope>NUCLEOTIDE SEQUENCE [LARGE SCALE GENOMIC DNA]</scope>
    <source>
        <strain evidence="8 9">CY03</strain>
    </source>
</reference>
<keyword evidence="2" id="KW-0378">Hydrolase</keyword>
<comment type="similarity">
    <text evidence="4">Belongs to the SIMIBI class G3E GTPase family. ZNG1 subfamily.</text>
</comment>
<dbReference type="AlphaFoldDB" id="A0A399IZP3"/>
<evidence type="ECO:0000256" key="5">
    <source>
        <dbReference type="ARBA" id="ARBA00045658"/>
    </source>
</evidence>
<comment type="caution">
    <text evidence="8">The sequence shown here is derived from an EMBL/GenBank/DDBJ whole genome shotgun (WGS) entry which is preliminary data.</text>
</comment>
<gene>
    <name evidence="8" type="ORF">DL237_19215</name>
</gene>
<keyword evidence="9" id="KW-1185">Reference proteome</keyword>
<dbReference type="PANTHER" id="PTHR13748">
    <property type="entry name" value="COBW-RELATED"/>
    <property type="match status" value="1"/>
</dbReference>
<dbReference type="InterPro" id="IPR051316">
    <property type="entry name" value="Zinc-reg_GTPase_activator"/>
</dbReference>
<keyword evidence="3" id="KW-0143">Chaperone</keyword>
<dbReference type="SUPFAM" id="SSF90002">
    <property type="entry name" value="Hypothetical protein YjiA, C-terminal domain"/>
    <property type="match status" value="1"/>
</dbReference>
<evidence type="ECO:0000256" key="3">
    <source>
        <dbReference type="ARBA" id="ARBA00023186"/>
    </source>
</evidence>
<dbReference type="InterPro" id="IPR003495">
    <property type="entry name" value="CobW/HypB/UreG_nucleotide-bd"/>
</dbReference>
<name>A0A399IZP3_9RHOB</name>
<dbReference type="RefSeq" id="WP_119400668.1">
    <property type="nucleotide sequence ID" value="NZ_QWJJ01000023.1"/>
</dbReference>
<evidence type="ECO:0000256" key="1">
    <source>
        <dbReference type="ARBA" id="ARBA00022741"/>
    </source>
</evidence>
<dbReference type="EMBL" id="QWJJ01000023">
    <property type="protein sequence ID" value="RII37062.1"/>
    <property type="molecule type" value="Genomic_DNA"/>
</dbReference>
<dbReference type="GO" id="GO:0016787">
    <property type="term" value="F:hydrolase activity"/>
    <property type="evidence" value="ECO:0007669"/>
    <property type="project" value="UniProtKB-KW"/>
</dbReference>
<dbReference type="CDD" id="cd03112">
    <property type="entry name" value="CobW-like"/>
    <property type="match status" value="1"/>
</dbReference>
<comment type="catalytic activity">
    <reaction evidence="6">
        <text>GTP + H2O = GDP + phosphate + H(+)</text>
        <dbReference type="Rhea" id="RHEA:19669"/>
        <dbReference type="ChEBI" id="CHEBI:15377"/>
        <dbReference type="ChEBI" id="CHEBI:15378"/>
        <dbReference type="ChEBI" id="CHEBI:37565"/>
        <dbReference type="ChEBI" id="CHEBI:43474"/>
        <dbReference type="ChEBI" id="CHEBI:58189"/>
    </reaction>
    <physiologicalReaction direction="left-to-right" evidence="6">
        <dbReference type="Rhea" id="RHEA:19670"/>
    </physiologicalReaction>
</comment>
<evidence type="ECO:0000313" key="8">
    <source>
        <dbReference type="EMBL" id="RII37062.1"/>
    </source>
</evidence>